<dbReference type="Proteomes" id="UP000679220">
    <property type="component" value="Unassembled WGS sequence"/>
</dbReference>
<evidence type="ECO:0000313" key="1">
    <source>
        <dbReference type="EMBL" id="MBR8538061.1"/>
    </source>
</evidence>
<dbReference type="EMBL" id="JAGTAR010000047">
    <property type="protein sequence ID" value="MBR8538061.1"/>
    <property type="molecule type" value="Genomic_DNA"/>
</dbReference>
<sequence>MKEKDEIQYYWLRYKVFYNFFMEDEANSIAMGAFNAIAVNAYNSKSLKELKGINKEMNSFMNELPTEDKDKLRLRLKLEIGEDIEEEKRLRSIARVKKNGMIKNKKEYELILNEVERIYQDNNLKHEVDYLNNLLASFTLAHRRVSE</sequence>
<accession>A0A941F6Z8</accession>
<reference evidence="1" key="1">
    <citation type="journal article" date="2018" name="Int. J. Syst. Evol. Microbiol.">
        <title>Carboxylicivirga sediminis sp. nov., isolated from coastal sediment.</title>
        <authorList>
            <person name="Wang F.Q."/>
            <person name="Ren L.H."/>
            <person name="Zou R.J."/>
            <person name="Sun Y.Z."/>
            <person name="Liu X.J."/>
            <person name="Jiang F."/>
            <person name="Liu L.J."/>
        </authorList>
    </citation>
    <scope>NUCLEOTIDE SEQUENCE</scope>
    <source>
        <strain evidence="1">JR1</strain>
    </source>
</reference>
<reference evidence="1" key="2">
    <citation type="submission" date="2021-04" db="EMBL/GenBank/DDBJ databases">
        <authorList>
            <person name="Zhang T."/>
            <person name="Zhang Y."/>
            <person name="Lu D."/>
            <person name="Zuo D."/>
            <person name="Du Z."/>
        </authorList>
    </citation>
    <scope>NUCLEOTIDE SEQUENCE</scope>
    <source>
        <strain evidence="1">JR1</strain>
    </source>
</reference>
<proteinExistence type="predicted"/>
<comment type="caution">
    <text evidence="1">The sequence shown here is derived from an EMBL/GenBank/DDBJ whole genome shotgun (WGS) entry which is preliminary data.</text>
</comment>
<gene>
    <name evidence="1" type="ORF">KDU71_21000</name>
</gene>
<dbReference type="AlphaFoldDB" id="A0A941F6Z8"/>
<keyword evidence="2" id="KW-1185">Reference proteome</keyword>
<name>A0A941F6Z8_9BACT</name>
<evidence type="ECO:0000313" key="2">
    <source>
        <dbReference type="Proteomes" id="UP000679220"/>
    </source>
</evidence>
<organism evidence="1 2">
    <name type="scientific">Carboxylicivirga sediminis</name>
    <dbReference type="NCBI Taxonomy" id="2006564"/>
    <lineage>
        <taxon>Bacteria</taxon>
        <taxon>Pseudomonadati</taxon>
        <taxon>Bacteroidota</taxon>
        <taxon>Bacteroidia</taxon>
        <taxon>Marinilabiliales</taxon>
        <taxon>Marinilabiliaceae</taxon>
        <taxon>Carboxylicivirga</taxon>
    </lineage>
</organism>
<protein>
    <submittedName>
        <fullName evidence="1">Uncharacterized protein</fullName>
    </submittedName>
</protein>
<dbReference type="RefSeq" id="WP_212193083.1">
    <property type="nucleotide sequence ID" value="NZ_JAGTAR010000047.1"/>
</dbReference>